<reference evidence="2" key="1">
    <citation type="submission" date="2022-01" db="EMBL/GenBank/DDBJ databases">
        <authorList>
            <person name="King R."/>
        </authorList>
    </citation>
    <scope>NUCLEOTIDE SEQUENCE</scope>
</reference>
<evidence type="ECO:0000313" key="2">
    <source>
        <dbReference type="EMBL" id="CAH1407261.1"/>
    </source>
</evidence>
<accession>A0A9P0MXD7</accession>
<keyword evidence="1" id="KW-0175">Coiled coil</keyword>
<dbReference type="InterPro" id="IPR039986">
    <property type="entry name" value="CFAP210"/>
</dbReference>
<protein>
    <recommendedName>
        <fullName evidence="4">Trichohyalin-plectin-homology domain-containing protein</fullName>
    </recommendedName>
</protein>
<feature type="coiled-coil region" evidence="1">
    <location>
        <begin position="77"/>
        <end position="233"/>
    </location>
</feature>
<dbReference type="GO" id="GO:0005879">
    <property type="term" value="C:axonemal microtubule"/>
    <property type="evidence" value="ECO:0007669"/>
    <property type="project" value="TreeGrafter"/>
</dbReference>
<dbReference type="OrthoDB" id="331765at2759"/>
<evidence type="ECO:0000256" key="1">
    <source>
        <dbReference type="SAM" id="Coils"/>
    </source>
</evidence>
<dbReference type="EMBL" id="OV725083">
    <property type="protein sequence ID" value="CAH1407261.1"/>
    <property type="molecule type" value="Genomic_DNA"/>
</dbReference>
<evidence type="ECO:0008006" key="4">
    <source>
        <dbReference type="Google" id="ProtNLM"/>
    </source>
</evidence>
<name>A0A9P0MXD7_NEZVI</name>
<dbReference type="PANTHER" id="PTHR28663:SF1">
    <property type="entry name" value="CILIA- AND FLAGELLA- ASSOCIATED PROTEIN 210"/>
    <property type="match status" value="1"/>
</dbReference>
<proteinExistence type="predicted"/>
<dbReference type="PANTHER" id="PTHR28663">
    <property type="entry name" value="COILED-COIL DOMAIN-CONTAINING PROTEIN 173"/>
    <property type="match status" value="1"/>
</dbReference>
<sequence length="556" mass="67070">MHVTFVGQNGQNITRLMFSDCQWHQLYDQVTQKQGEKEENEKKNLDLLKRKQLSMDMAKTWDNTYVNIRKIRYEKRKERLKREKEYKDKVFRQLQEENEILKNKIRDKAKDVAFYDQDCAKTFHSAFRASEVQAERQAQLEFNEKIKKIEKEIETKYAQSILDDAKRYKEEQDEKKRQLLEYKKKLGIQARISYAEAEKAKRAEKIQRDNEDKEDMEIMKRQLEQVIENENFQVIQHKLMVRMSLIENRELVKKNKHLAKLEDEEESKAIQIIANGKMRISKIRKEKEEQMLKEKINRYNALSSNIEQEKQGKLEKEEQSYKLAVQEQEKRENDAIEKNKQYQEMLRNERIKTHLEDMKKEEERLAKERELLKWEILRRFKREELNNQFSNKIKEGKRNKAAYYKQIFMEQIESDIDRKVKEKEIELEAAKKAQQKWDMSDKQFLEYAYKVREESKNKGRPLYPLDAAIYEFKKKNRLLKNVRNFIYDAKINRPEGIKDYKYEEKIPIEDARNQPTAKLESSLNNVLEREGCCCSQNRFNVLETEECGCSKKANGL</sequence>
<organism evidence="2 3">
    <name type="scientific">Nezara viridula</name>
    <name type="common">Southern green stink bug</name>
    <name type="synonym">Cimex viridulus</name>
    <dbReference type="NCBI Taxonomy" id="85310"/>
    <lineage>
        <taxon>Eukaryota</taxon>
        <taxon>Metazoa</taxon>
        <taxon>Ecdysozoa</taxon>
        <taxon>Arthropoda</taxon>
        <taxon>Hexapoda</taxon>
        <taxon>Insecta</taxon>
        <taxon>Pterygota</taxon>
        <taxon>Neoptera</taxon>
        <taxon>Paraneoptera</taxon>
        <taxon>Hemiptera</taxon>
        <taxon>Heteroptera</taxon>
        <taxon>Panheteroptera</taxon>
        <taxon>Pentatomomorpha</taxon>
        <taxon>Pentatomoidea</taxon>
        <taxon>Pentatomidae</taxon>
        <taxon>Pentatominae</taxon>
        <taxon>Nezara</taxon>
    </lineage>
</organism>
<evidence type="ECO:0000313" key="3">
    <source>
        <dbReference type="Proteomes" id="UP001152798"/>
    </source>
</evidence>
<keyword evidence="3" id="KW-1185">Reference proteome</keyword>
<dbReference type="AlphaFoldDB" id="A0A9P0MXD7"/>
<feature type="coiled-coil region" evidence="1">
    <location>
        <begin position="285"/>
        <end position="375"/>
    </location>
</feature>
<gene>
    <name evidence="2" type="ORF">NEZAVI_LOCUS15024</name>
</gene>
<dbReference type="Proteomes" id="UP001152798">
    <property type="component" value="Chromosome 7"/>
</dbReference>